<comment type="caution">
    <text evidence="1">The sequence shown here is derived from an EMBL/GenBank/DDBJ whole genome shotgun (WGS) entry which is preliminary data.</text>
</comment>
<gene>
    <name evidence="1" type="ORF">HPB47_002579</name>
</gene>
<protein>
    <submittedName>
        <fullName evidence="1">Uncharacterized protein</fullName>
    </submittedName>
</protein>
<dbReference type="EMBL" id="JABSTQ010010352">
    <property type="protein sequence ID" value="KAG0421529.1"/>
    <property type="molecule type" value="Genomic_DNA"/>
</dbReference>
<proteinExistence type="predicted"/>
<reference evidence="1 2" key="1">
    <citation type="journal article" date="2020" name="Cell">
        <title>Large-Scale Comparative Analyses of Tick Genomes Elucidate Their Genetic Diversity and Vector Capacities.</title>
        <authorList>
            <consortium name="Tick Genome and Microbiome Consortium (TIGMIC)"/>
            <person name="Jia N."/>
            <person name="Wang J."/>
            <person name="Shi W."/>
            <person name="Du L."/>
            <person name="Sun Y."/>
            <person name="Zhan W."/>
            <person name="Jiang J.F."/>
            <person name="Wang Q."/>
            <person name="Zhang B."/>
            <person name="Ji P."/>
            <person name="Bell-Sakyi L."/>
            <person name="Cui X.M."/>
            <person name="Yuan T.T."/>
            <person name="Jiang B.G."/>
            <person name="Yang W.F."/>
            <person name="Lam T.T."/>
            <person name="Chang Q.C."/>
            <person name="Ding S.J."/>
            <person name="Wang X.J."/>
            <person name="Zhu J.G."/>
            <person name="Ruan X.D."/>
            <person name="Zhao L."/>
            <person name="Wei J.T."/>
            <person name="Ye R.Z."/>
            <person name="Que T.C."/>
            <person name="Du C.H."/>
            <person name="Zhou Y.H."/>
            <person name="Cheng J.X."/>
            <person name="Dai P.F."/>
            <person name="Guo W.B."/>
            <person name="Han X.H."/>
            <person name="Huang E.J."/>
            <person name="Li L.F."/>
            <person name="Wei W."/>
            <person name="Gao Y.C."/>
            <person name="Liu J.Z."/>
            <person name="Shao H.Z."/>
            <person name="Wang X."/>
            <person name="Wang C.C."/>
            <person name="Yang T.C."/>
            <person name="Huo Q.B."/>
            <person name="Li W."/>
            <person name="Chen H.Y."/>
            <person name="Chen S.E."/>
            <person name="Zhou L.G."/>
            <person name="Ni X.B."/>
            <person name="Tian J.H."/>
            <person name="Sheng Y."/>
            <person name="Liu T."/>
            <person name="Pan Y.S."/>
            <person name="Xia L.Y."/>
            <person name="Li J."/>
            <person name="Zhao F."/>
            <person name="Cao W.C."/>
        </authorList>
    </citation>
    <scope>NUCLEOTIDE SEQUENCE [LARGE SCALE GENOMIC DNA]</scope>
    <source>
        <strain evidence="1">Iper-2018</strain>
    </source>
</reference>
<name>A0AC60PKT8_IXOPE</name>
<evidence type="ECO:0000313" key="2">
    <source>
        <dbReference type="Proteomes" id="UP000805193"/>
    </source>
</evidence>
<dbReference type="Proteomes" id="UP000805193">
    <property type="component" value="Unassembled WGS sequence"/>
</dbReference>
<accession>A0AC60PKT8</accession>
<sequence length="495" mass="54333">MSSSRGVLLVAAWGLLLCLPDYGRCQSRAQVVFEDDHGNKCPPDKPHCVTVEQCRPAQLQIRRGQHPIICDWQKTTSLVCCQEPINVDMPPSEGTGKPSVHPDPAHPEPVPPGPDQPEPNQPEPDQPEPVQPQPVTPGPVDPEPVNPEPVNPEPVNPQPVNPEPVSPGPVAPKPGSRDEGEENCPCSVDTDTDGTANAVCGVRHENAESRQGATRMGKHFFDDEEAYYVDPRRIFRPRPRLPFHFGRPAPGRLFHGRPTPGGLFLGRHMTRSGLTGRLAAQRRQPQQDPPAWPWMLTRIARSPHSARSLAELNMPGEPSVHRVVTAVTHPDYRSPDGYSDVAVVRLVPPLPPSSLSPICLPRVINERRVPDGSLLYAVSWSNRQQDFHPGSMTEKRFRVIPVTVCNKTFAGVDLSPYPLGISGEDFLCAEVEKADRDECVGLPGSPLMAKQRGLWTIVGIYSFGVSCGGSAHYPTVFTRVAPYVTWINEVLGVRR</sequence>
<organism evidence="1 2">
    <name type="scientific">Ixodes persulcatus</name>
    <name type="common">Taiga tick</name>
    <dbReference type="NCBI Taxonomy" id="34615"/>
    <lineage>
        <taxon>Eukaryota</taxon>
        <taxon>Metazoa</taxon>
        <taxon>Ecdysozoa</taxon>
        <taxon>Arthropoda</taxon>
        <taxon>Chelicerata</taxon>
        <taxon>Arachnida</taxon>
        <taxon>Acari</taxon>
        <taxon>Parasitiformes</taxon>
        <taxon>Ixodida</taxon>
        <taxon>Ixodoidea</taxon>
        <taxon>Ixodidae</taxon>
        <taxon>Ixodinae</taxon>
        <taxon>Ixodes</taxon>
    </lineage>
</organism>
<evidence type="ECO:0000313" key="1">
    <source>
        <dbReference type="EMBL" id="KAG0421529.1"/>
    </source>
</evidence>
<keyword evidence="2" id="KW-1185">Reference proteome</keyword>